<dbReference type="InterPro" id="IPR003609">
    <property type="entry name" value="Pan_app"/>
</dbReference>
<feature type="compositionally biased region" description="Low complexity" evidence="1">
    <location>
        <begin position="915"/>
        <end position="928"/>
    </location>
</feature>
<name>A0A553P7H8_TIGCA</name>
<feature type="compositionally biased region" description="Basic residues" evidence="1">
    <location>
        <begin position="317"/>
        <end position="329"/>
    </location>
</feature>
<feature type="domain" description="Apple" evidence="2">
    <location>
        <begin position="75"/>
        <end position="109"/>
    </location>
</feature>
<feature type="compositionally biased region" description="Polar residues" evidence="1">
    <location>
        <begin position="237"/>
        <end position="247"/>
    </location>
</feature>
<dbReference type="Pfam" id="PF16880">
    <property type="entry name" value="EHD_N"/>
    <property type="match status" value="1"/>
</dbReference>
<feature type="compositionally biased region" description="Polar residues" evidence="1">
    <location>
        <begin position="257"/>
        <end position="269"/>
    </location>
</feature>
<protein>
    <recommendedName>
        <fullName evidence="6">Sarcalumenin</fullName>
    </recommendedName>
</protein>
<comment type="caution">
    <text evidence="4">The sequence shown here is derived from an EMBL/GenBank/DDBJ whole genome shotgun (WGS) entry which is preliminary data.</text>
</comment>
<dbReference type="STRING" id="6832.A0A553P7H8"/>
<dbReference type="PANTHER" id="PTHR43681:SF1">
    <property type="entry name" value="SARCALUMENIN"/>
    <property type="match status" value="1"/>
</dbReference>
<feature type="region of interest" description="Disordered" evidence="1">
    <location>
        <begin position="912"/>
        <end position="957"/>
    </location>
</feature>
<dbReference type="Proteomes" id="UP000318571">
    <property type="component" value="Chromosome 3"/>
</dbReference>
<feature type="compositionally biased region" description="Basic residues" evidence="1">
    <location>
        <begin position="929"/>
        <end position="938"/>
    </location>
</feature>
<feature type="compositionally biased region" description="Basic and acidic residues" evidence="1">
    <location>
        <begin position="185"/>
        <end position="213"/>
    </location>
</feature>
<evidence type="ECO:0000256" key="1">
    <source>
        <dbReference type="SAM" id="MobiDB-lite"/>
    </source>
</evidence>
<feature type="compositionally biased region" description="Basic and acidic residues" evidence="1">
    <location>
        <begin position="270"/>
        <end position="306"/>
    </location>
</feature>
<feature type="domain" description="Apple" evidence="2">
    <location>
        <begin position="382"/>
        <end position="399"/>
    </location>
</feature>
<feature type="domain" description="EH" evidence="3">
    <location>
        <begin position="997"/>
        <end position="1029"/>
    </location>
</feature>
<dbReference type="Pfam" id="PF14295">
    <property type="entry name" value="PAN_4"/>
    <property type="match status" value="4"/>
</dbReference>
<sequence length="1399" mass="154289">MAATSTKTAARSGPPPWHSTWRRGVGIIIGGLVILVCLPNANAATLKTDCKHLGLGACRGQGWSEGQWPIQVGDKTLGECCQTCATTKGCTSFHLAKPKGSAATRLCHLFGHSDVSPAEALGGDCYILPGLNDPKGRNDEQDDEDDEEDGPSEEDCKKFVNKGCPSSSSGKSSKTPPAKKNPKSPKKDGNDMIEEKIQENEAKKKETAKETKRQQQKPLKAGKVDGDQKKAVAPKGASTNPKSVNSKEQPKQKEVTNSKTTNEGKTTQKSGKETQSEPKIAKKEQNAVKNEVDPKGNKKASKESNSKKSSNPTEKPKKPKKVKKPKIKLPKAEIKSVPDVHKIRKVKPPHTYNGKHLIGLGQGGCRGEDWNEAPWPKFLGRQTLHRCASKCSQDPDCTAIHVLRKAGKTYECLHFDVDHDKIMVVRGLGGHCYKLDNEVPEEEDDVEPDPNPPEEEEDSIDVDGDEIIPITGPVQLVHLGRGLCRGKGWSNKIWPIIMAPTTQIDCANKCAMRKGCTAFDISKKKKSRFHCMLYGHVHVTPASGVPGECFTLKSRLEKALGRIVEVDQVEEQEEIAKSKSKGGGGPYPFRHLGKGMCRGTDWTTKKWPKLRGRRTLQGCADACGNNGDCTAFDVSEKEGDDFNCILYGHTYVRPASGVPGNCFKLGHEKKAQTENNKGKTNAKEAKKSSIRTASSKVKDTHSRKNAEGKPDSSKATKQASASAYELLGKGLCRGPKWQGRYWPKATEAHSLAECAAACSSVNGCTAFDISPTPDKEQVCFLFGHKDVKPASGLKGQCYKMISVNHDKYKLSKKKSRGDNLPPRKAEGVISLLGKGACRGSGWQEGRWPILKGPQSVDSCGKVCLATQGCTGFHAAPASGKNIDCIVFGHKSIIPASGVPGDCYIVTIKDDSSSLKPASKNTKANATKKNATKNPKKSTKMNPPKIVANENESEDDEEWLIELPPPEVRSRDHIDTILGLDTNNNEGLYTKIEDTLKQLKKVYEHSIKPLETTYKYRELSNRHFGDPEIFNKPLVVLMGPWSGGKSTMINYLLDTEFTKNAFKATAEPSKGFHFNIAMHGSQEEEVEGTELAAEWTFSSLQKFGQEFLKKLKGRKMPSKLLEMATFAEIPGVLETGSKKRIERNYSFNDACQWFIDHADLILLVYDYAKLDIGPETEALLDQLKGREGQVRIILNKADEITAEELLKIQSSLVWNVSPLMASVEPPIMYAGSFWSRPYKSGAPKKLLRAQENALLSDIREAIDKRVENRIATARRFAVRVRNHAKMVDCYLTNYYNQKGLFSNQEAIAQSIINHPEKFHIYEGISSMTNISRYDLPDPETYRVFFNLHSLYNFPTLQSTCTFFKGCPINKLDTAIAYELPELLTAYKRQASSTSNGRNHA</sequence>
<dbReference type="OrthoDB" id="422720at2759"/>
<dbReference type="OMA" id="CRGENWQ"/>
<feature type="region of interest" description="Disordered" evidence="1">
    <location>
        <begin position="439"/>
        <end position="460"/>
    </location>
</feature>
<organism evidence="4 5">
    <name type="scientific">Tigriopus californicus</name>
    <name type="common">Marine copepod</name>
    <dbReference type="NCBI Taxonomy" id="6832"/>
    <lineage>
        <taxon>Eukaryota</taxon>
        <taxon>Metazoa</taxon>
        <taxon>Ecdysozoa</taxon>
        <taxon>Arthropoda</taxon>
        <taxon>Crustacea</taxon>
        <taxon>Multicrustacea</taxon>
        <taxon>Hexanauplia</taxon>
        <taxon>Copepoda</taxon>
        <taxon>Harpacticoida</taxon>
        <taxon>Harpacticidae</taxon>
        <taxon>Tigriopus</taxon>
    </lineage>
</organism>
<feature type="domain" description="Apple" evidence="2">
    <location>
        <begin position="615"/>
        <end position="632"/>
    </location>
</feature>
<dbReference type="Gene3D" id="1.10.268.20">
    <property type="match status" value="1"/>
</dbReference>
<dbReference type="InterPro" id="IPR031692">
    <property type="entry name" value="EHD_N"/>
</dbReference>
<feature type="region of interest" description="Disordered" evidence="1">
    <location>
        <begin position="132"/>
        <end position="332"/>
    </location>
</feature>
<evidence type="ECO:0008006" key="6">
    <source>
        <dbReference type="Google" id="ProtNLM"/>
    </source>
</evidence>
<feature type="compositionally biased region" description="Low complexity" evidence="1">
    <location>
        <begin position="165"/>
        <end position="178"/>
    </location>
</feature>
<evidence type="ECO:0000313" key="4">
    <source>
        <dbReference type="EMBL" id="TRY73635.1"/>
    </source>
</evidence>
<evidence type="ECO:0000259" key="2">
    <source>
        <dbReference type="Pfam" id="PF14295"/>
    </source>
</evidence>
<gene>
    <name evidence="4" type="ORF">TCAL_03348</name>
</gene>
<dbReference type="InterPro" id="IPR027417">
    <property type="entry name" value="P-loop_NTPase"/>
</dbReference>
<proteinExistence type="predicted"/>
<feature type="region of interest" description="Disordered" evidence="1">
    <location>
        <begin position="672"/>
        <end position="719"/>
    </location>
</feature>
<keyword evidence="5" id="KW-1185">Reference proteome</keyword>
<reference evidence="4 5" key="1">
    <citation type="journal article" date="2018" name="Nat. Ecol. Evol.">
        <title>Genomic signatures of mitonuclear coevolution across populations of Tigriopus californicus.</title>
        <authorList>
            <person name="Barreto F.S."/>
            <person name="Watson E.T."/>
            <person name="Lima T.G."/>
            <person name="Willett C.S."/>
            <person name="Edmands S."/>
            <person name="Li W."/>
            <person name="Burton R.S."/>
        </authorList>
    </citation>
    <scope>NUCLEOTIDE SEQUENCE [LARGE SCALE GENOMIC DNA]</scope>
    <source>
        <strain evidence="4 5">San Diego</strain>
    </source>
</reference>
<dbReference type="PANTHER" id="PTHR43681">
    <property type="entry name" value="TRANSMEMBRANE GTPASE FZO"/>
    <property type="match status" value="1"/>
</dbReference>
<evidence type="ECO:0000313" key="5">
    <source>
        <dbReference type="Proteomes" id="UP000318571"/>
    </source>
</evidence>
<dbReference type="Gene3D" id="3.40.50.300">
    <property type="entry name" value="P-loop containing nucleotide triphosphate hydrolases"/>
    <property type="match status" value="1"/>
</dbReference>
<feature type="compositionally biased region" description="Basic and acidic residues" evidence="1">
    <location>
        <begin position="696"/>
        <end position="714"/>
    </location>
</feature>
<dbReference type="SUPFAM" id="SSF52540">
    <property type="entry name" value="P-loop containing nucleoside triphosphate hydrolases"/>
    <property type="match status" value="1"/>
</dbReference>
<feature type="domain" description="Apple" evidence="2">
    <location>
        <begin position="748"/>
        <end position="781"/>
    </location>
</feature>
<feature type="compositionally biased region" description="Acidic residues" evidence="1">
    <location>
        <begin position="140"/>
        <end position="153"/>
    </location>
</feature>
<dbReference type="InterPro" id="IPR051943">
    <property type="entry name" value="TRAFAC_Dynamin-like_GTPase"/>
</dbReference>
<dbReference type="EMBL" id="VCGU01000007">
    <property type="protein sequence ID" value="TRY73635.1"/>
    <property type="molecule type" value="Genomic_DNA"/>
</dbReference>
<accession>A0A553P7H8</accession>
<evidence type="ECO:0000259" key="3">
    <source>
        <dbReference type="Pfam" id="PF16880"/>
    </source>
</evidence>